<accession>A0A498NVW4</accession>
<keyword evidence="2" id="KW-1185">Reference proteome</keyword>
<dbReference type="AlphaFoldDB" id="A0A498NVW4"/>
<dbReference type="EMBL" id="QBIY01011108">
    <property type="protein sequence ID" value="RXN35597.1"/>
    <property type="molecule type" value="Genomic_DNA"/>
</dbReference>
<evidence type="ECO:0000313" key="2">
    <source>
        <dbReference type="Proteomes" id="UP000290572"/>
    </source>
</evidence>
<name>A0A498NVW4_LABRO</name>
<organism evidence="1 2">
    <name type="scientific">Labeo rohita</name>
    <name type="common">Indian major carp</name>
    <name type="synonym">Cyprinus rohita</name>
    <dbReference type="NCBI Taxonomy" id="84645"/>
    <lineage>
        <taxon>Eukaryota</taxon>
        <taxon>Metazoa</taxon>
        <taxon>Chordata</taxon>
        <taxon>Craniata</taxon>
        <taxon>Vertebrata</taxon>
        <taxon>Euteleostomi</taxon>
        <taxon>Actinopterygii</taxon>
        <taxon>Neopterygii</taxon>
        <taxon>Teleostei</taxon>
        <taxon>Ostariophysi</taxon>
        <taxon>Cypriniformes</taxon>
        <taxon>Cyprinidae</taxon>
        <taxon>Labeoninae</taxon>
        <taxon>Labeonini</taxon>
        <taxon>Labeo</taxon>
    </lineage>
</organism>
<gene>
    <name evidence="1" type="ORF">ROHU_014201</name>
</gene>
<proteinExistence type="predicted"/>
<dbReference type="Proteomes" id="UP000290572">
    <property type="component" value="Unassembled WGS sequence"/>
</dbReference>
<sequence>MCIINNRKQPDQRLKIIEKKENAHAVKENKEDIGELKEKVADLRKENISRSRYKRRWDLRLIGLLEKEDEDTREMVIGILPGDSVISGEVSAVGGYRASSIGKRNDAATNKLPRPVIIQIVMRTV</sequence>
<comment type="caution">
    <text evidence="1">The sequence shown here is derived from an EMBL/GenBank/DDBJ whole genome shotgun (WGS) entry which is preliminary data.</text>
</comment>
<evidence type="ECO:0000313" key="1">
    <source>
        <dbReference type="EMBL" id="RXN35597.1"/>
    </source>
</evidence>
<reference evidence="1 2" key="1">
    <citation type="submission" date="2018-03" db="EMBL/GenBank/DDBJ databases">
        <title>Draft genome sequence of Rohu Carp (Labeo rohita).</title>
        <authorList>
            <person name="Das P."/>
            <person name="Kushwaha B."/>
            <person name="Joshi C.G."/>
            <person name="Kumar D."/>
            <person name="Nagpure N.S."/>
            <person name="Sahoo L."/>
            <person name="Das S.P."/>
            <person name="Bit A."/>
            <person name="Patnaik S."/>
            <person name="Meher P.K."/>
            <person name="Jayasankar P."/>
            <person name="Koringa P.G."/>
            <person name="Patel N.V."/>
            <person name="Hinsu A.T."/>
            <person name="Kumar R."/>
            <person name="Pandey M."/>
            <person name="Agarwal S."/>
            <person name="Srivastava S."/>
            <person name="Singh M."/>
            <person name="Iquebal M.A."/>
            <person name="Jaiswal S."/>
            <person name="Angadi U.B."/>
            <person name="Kumar N."/>
            <person name="Raza M."/>
            <person name="Shah T.M."/>
            <person name="Rai A."/>
            <person name="Jena J.K."/>
        </authorList>
    </citation>
    <scope>NUCLEOTIDE SEQUENCE [LARGE SCALE GENOMIC DNA]</scope>
    <source>
        <strain evidence="1">DASCIFA01</strain>
        <tissue evidence="1">Testis</tissue>
    </source>
</reference>
<protein>
    <submittedName>
        <fullName evidence="1">Zinc finger 2-like protein</fullName>
    </submittedName>
</protein>